<sequence length="177" mass="19212">MGIRRSKLFAGCSSVNNRRHFTILAVDGLCDRDYKVPAAAIRRSIVFVVPLGCQPSRSWMCRVSKANGMVAFCHWSFRPAHRAMAAKRVAGARKIMGDRPKPCRMARTISAGVTGPSSATRKVSPMAAGDPKHSSSASARWLTANRLRALPRPSKGNGNGNRASRISFVMLPRAPLP</sequence>
<reference evidence="2" key="1">
    <citation type="journal article" date="2015" name="Nature">
        <title>Complex archaea that bridge the gap between prokaryotes and eukaryotes.</title>
        <authorList>
            <person name="Spang A."/>
            <person name="Saw J.H."/>
            <person name="Jorgensen S.L."/>
            <person name="Zaremba-Niedzwiedzka K."/>
            <person name="Martijn J."/>
            <person name="Lind A.E."/>
            <person name="van Eijk R."/>
            <person name="Schleper C."/>
            <person name="Guy L."/>
            <person name="Ettema T.J."/>
        </authorList>
    </citation>
    <scope>NUCLEOTIDE SEQUENCE</scope>
</reference>
<organism evidence="2">
    <name type="scientific">marine sediment metagenome</name>
    <dbReference type="NCBI Taxonomy" id="412755"/>
    <lineage>
        <taxon>unclassified sequences</taxon>
        <taxon>metagenomes</taxon>
        <taxon>ecological metagenomes</taxon>
    </lineage>
</organism>
<evidence type="ECO:0000313" key="2">
    <source>
        <dbReference type="EMBL" id="KKN78202.1"/>
    </source>
</evidence>
<comment type="caution">
    <text evidence="2">The sequence shown here is derived from an EMBL/GenBank/DDBJ whole genome shotgun (WGS) entry which is preliminary data.</text>
</comment>
<gene>
    <name evidence="2" type="ORF">LCGC14_0353030</name>
</gene>
<evidence type="ECO:0000256" key="1">
    <source>
        <dbReference type="SAM" id="MobiDB-lite"/>
    </source>
</evidence>
<protein>
    <submittedName>
        <fullName evidence="2">Uncharacterized protein</fullName>
    </submittedName>
</protein>
<accession>A0A0F9TTB2</accession>
<dbReference type="AlphaFoldDB" id="A0A0F9TTB2"/>
<feature type="region of interest" description="Disordered" evidence="1">
    <location>
        <begin position="113"/>
        <end position="138"/>
    </location>
</feature>
<proteinExistence type="predicted"/>
<dbReference type="EMBL" id="LAZR01000267">
    <property type="protein sequence ID" value="KKN78202.1"/>
    <property type="molecule type" value="Genomic_DNA"/>
</dbReference>
<name>A0A0F9TTB2_9ZZZZ</name>